<evidence type="ECO:0000313" key="3">
    <source>
        <dbReference type="Proteomes" id="UP000604825"/>
    </source>
</evidence>
<comment type="caution">
    <text evidence="2">The sequence shown here is derived from an EMBL/GenBank/DDBJ whole genome shotgun (WGS) entry which is preliminary data.</text>
</comment>
<evidence type="ECO:0000256" key="1">
    <source>
        <dbReference type="SAM" id="MobiDB-lite"/>
    </source>
</evidence>
<dbReference type="OrthoDB" id="692417at2759"/>
<organism evidence="2 3">
    <name type="scientific">Miscanthus lutarioriparius</name>
    <dbReference type="NCBI Taxonomy" id="422564"/>
    <lineage>
        <taxon>Eukaryota</taxon>
        <taxon>Viridiplantae</taxon>
        <taxon>Streptophyta</taxon>
        <taxon>Embryophyta</taxon>
        <taxon>Tracheophyta</taxon>
        <taxon>Spermatophyta</taxon>
        <taxon>Magnoliopsida</taxon>
        <taxon>Liliopsida</taxon>
        <taxon>Poales</taxon>
        <taxon>Poaceae</taxon>
        <taxon>PACMAD clade</taxon>
        <taxon>Panicoideae</taxon>
        <taxon>Andropogonodae</taxon>
        <taxon>Andropogoneae</taxon>
        <taxon>Saccharinae</taxon>
        <taxon>Miscanthus</taxon>
    </lineage>
</organism>
<dbReference type="Proteomes" id="UP000604825">
    <property type="component" value="Unassembled WGS sequence"/>
</dbReference>
<protein>
    <recommendedName>
        <fullName evidence="4">DUF4283 domain-containing protein</fullName>
    </recommendedName>
</protein>
<dbReference type="AlphaFoldDB" id="A0A811PUQ3"/>
<feature type="region of interest" description="Disordered" evidence="1">
    <location>
        <begin position="154"/>
        <end position="176"/>
    </location>
</feature>
<reference evidence="2" key="1">
    <citation type="submission" date="2020-10" db="EMBL/GenBank/DDBJ databases">
        <authorList>
            <person name="Han B."/>
            <person name="Lu T."/>
            <person name="Zhao Q."/>
            <person name="Huang X."/>
            <person name="Zhao Y."/>
        </authorList>
    </citation>
    <scope>NUCLEOTIDE SEQUENCE</scope>
</reference>
<proteinExistence type="predicted"/>
<feature type="compositionally biased region" description="Basic and acidic residues" evidence="1">
    <location>
        <begin position="159"/>
        <end position="176"/>
    </location>
</feature>
<name>A0A811PUQ3_9POAL</name>
<accession>A0A811PUQ3</accession>
<sequence>MESIGFNLVHRLQILKDNLAILKSKSNRVLAEIYKKPPDPDPTVSITSRNAIVKRNHEEQEEIPATMLHEKMELQVFTYSNLENEEASYRTQERSLKGAECGEHPHPIVAQQTNHLHTLHSRCSTFGPMTTNGNQGSVALAAVKKTSILGDVQGSHADGYQRRAGKEVAKSSKHEENSALVIDMTRAHEALRPRFLAVGLFLSVLLVNSRQLIDHMKRVWKIKGDMEASSIESEAGKKFILDFTEEGDWRHAVLGGPRQYKGDALLVEGIAAGADPSSALMWVEFRKIPFYLLTKKLAAQPPVQSVLHKAVAEETLGVAREWDERFADSTSSRTKRKFKSKHCRPSDNVHVPVGIANMQAGVLGSVSEEVRKVRAEFPAMSEGETARFVAVCPGNNLEPELRDIVQQNAAILKTNLGILGKRRDVEINLLNQDLSANSFVDEGVSKRKIRKESWERHKPRIFRYEIMWERL</sequence>
<evidence type="ECO:0008006" key="4">
    <source>
        <dbReference type="Google" id="ProtNLM"/>
    </source>
</evidence>
<evidence type="ECO:0000313" key="2">
    <source>
        <dbReference type="EMBL" id="CAD6251649.1"/>
    </source>
</evidence>
<dbReference type="EMBL" id="CAJGYO010000008">
    <property type="protein sequence ID" value="CAD6251649.1"/>
    <property type="molecule type" value="Genomic_DNA"/>
</dbReference>
<keyword evidence="3" id="KW-1185">Reference proteome</keyword>
<gene>
    <name evidence="2" type="ORF">NCGR_LOCUS35389</name>
</gene>